<dbReference type="Proteomes" id="UP000245207">
    <property type="component" value="Unassembled WGS sequence"/>
</dbReference>
<keyword evidence="2" id="KW-1185">Reference proteome</keyword>
<dbReference type="EMBL" id="PKPP01020053">
    <property type="protein sequence ID" value="PWA35422.1"/>
    <property type="molecule type" value="Genomic_DNA"/>
</dbReference>
<name>A0A2U1KF76_ARTAN</name>
<dbReference type="InterPro" id="IPR038357">
    <property type="entry name" value="KEN_sf"/>
</dbReference>
<protein>
    <submittedName>
        <fullName evidence="1">Uncharacterized protein</fullName>
    </submittedName>
</protein>
<dbReference type="AlphaFoldDB" id="A0A2U1KF76"/>
<organism evidence="1 2">
    <name type="scientific">Artemisia annua</name>
    <name type="common">Sweet wormwood</name>
    <dbReference type="NCBI Taxonomy" id="35608"/>
    <lineage>
        <taxon>Eukaryota</taxon>
        <taxon>Viridiplantae</taxon>
        <taxon>Streptophyta</taxon>
        <taxon>Embryophyta</taxon>
        <taxon>Tracheophyta</taxon>
        <taxon>Spermatophyta</taxon>
        <taxon>Magnoliopsida</taxon>
        <taxon>eudicotyledons</taxon>
        <taxon>Gunneridae</taxon>
        <taxon>Pentapetalae</taxon>
        <taxon>asterids</taxon>
        <taxon>campanulids</taxon>
        <taxon>Asterales</taxon>
        <taxon>Asteraceae</taxon>
        <taxon>Asteroideae</taxon>
        <taxon>Anthemideae</taxon>
        <taxon>Artemisiinae</taxon>
        <taxon>Artemisia</taxon>
    </lineage>
</organism>
<proteinExistence type="predicted"/>
<sequence>MVEAGGVGNIIQKGKESEMSWETMLYYAKNVKGANITYRFKKVGSLLGFMWNVTRHHKELQGEALVLFGETKLELERGLCEKLLRLLAHLYNIASMHLCEDLEEHFPNPLWCD</sequence>
<reference evidence="1 2" key="1">
    <citation type="journal article" date="2018" name="Mol. Plant">
        <title>The genome of Artemisia annua provides insight into the evolution of Asteraceae family and artemisinin biosynthesis.</title>
        <authorList>
            <person name="Shen Q."/>
            <person name="Zhang L."/>
            <person name="Liao Z."/>
            <person name="Wang S."/>
            <person name="Yan T."/>
            <person name="Shi P."/>
            <person name="Liu M."/>
            <person name="Fu X."/>
            <person name="Pan Q."/>
            <person name="Wang Y."/>
            <person name="Lv Z."/>
            <person name="Lu X."/>
            <person name="Zhang F."/>
            <person name="Jiang W."/>
            <person name="Ma Y."/>
            <person name="Chen M."/>
            <person name="Hao X."/>
            <person name="Li L."/>
            <person name="Tang Y."/>
            <person name="Lv G."/>
            <person name="Zhou Y."/>
            <person name="Sun X."/>
            <person name="Brodelius P.E."/>
            <person name="Rose J.K.C."/>
            <person name="Tang K."/>
        </authorList>
    </citation>
    <scope>NUCLEOTIDE SEQUENCE [LARGE SCALE GENOMIC DNA]</scope>
    <source>
        <strain evidence="2">cv. Huhao1</strain>
        <tissue evidence="1">Leaf</tissue>
    </source>
</reference>
<accession>A0A2U1KF76</accession>
<gene>
    <name evidence="1" type="ORF">CTI12_AA609660</name>
</gene>
<dbReference type="Gene3D" id="1.20.1440.180">
    <property type="entry name" value="KEN domain"/>
    <property type="match status" value="1"/>
</dbReference>
<evidence type="ECO:0000313" key="1">
    <source>
        <dbReference type="EMBL" id="PWA35422.1"/>
    </source>
</evidence>
<evidence type="ECO:0000313" key="2">
    <source>
        <dbReference type="Proteomes" id="UP000245207"/>
    </source>
</evidence>
<comment type="caution">
    <text evidence="1">The sequence shown here is derived from an EMBL/GenBank/DDBJ whole genome shotgun (WGS) entry which is preliminary data.</text>
</comment>